<dbReference type="PANTHER" id="PTHR31050">
    <property type="entry name" value="OS08G0413200 PROTEIN"/>
    <property type="match status" value="1"/>
</dbReference>
<dbReference type="EMBL" id="HG739089">
    <property type="protein sequence ID" value="CDP00529.1"/>
    <property type="molecule type" value="Genomic_DNA"/>
</dbReference>
<organism evidence="1 2">
    <name type="scientific">Coffea canephora</name>
    <name type="common">Robusta coffee</name>
    <dbReference type="NCBI Taxonomy" id="49390"/>
    <lineage>
        <taxon>Eukaryota</taxon>
        <taxon>Viridiplantae</taxon>
        <taxon>Streptophyta</taxon>
        <taxon>Embryophyta</taxon>
        <taxon>Tracheophyta</taxon>
        <taxon>Spermatophyta</taxon>
        <taxon>Magnoliopsida</taxon>
        <taxon>eudicotyledons</taxon>
        <taxon>Gunneridae</taxon>
        <taxon>Pentapetalae</taxon>
        <taxon>asterids</taxon>
        <taxon>lamiids</taxon>
        <taxon>Gentianales</taxon>
        <taxon>Rubiaceae</taxon>
        <taxon>Ixoroideae</taxon>
        <taxon>Gardenieae complex</taxon>
        <taxon>Bertiereae - Coffeeae clade</taxon>
        <taxon>Coffeeae</taxon>
        <taxon>Coffea</taxon>
    </lineage>
</organism>
<evidence type="ECO:0000313" key="2">
    <source>
        <dbReference type="Proteomes" id="UP000295252"/>
    </source>
</evidence>
<dbReference type="Pfam" id="PF06880">
    <property type="entry name" value="DUF1262"/>
    <property type="match status" value="1"/>
</dbReference>
<name>A0A068TX63_COFCA</name>
<proteinExistence type="predicted"/>
<dbReference type="PhylomeDB" id="A0A068TX63"/>
<dbReference type="InterPro" id="IPR010683">
    <property type="entry name" value="DUF1262"/>
</dbReference>
<evidence type="ECO:0000313" key="1">
    <source>
        <dbReference type="EMBL" id="CDP00529.1"/>
    </source>
</evidence>
<sequence length="524" mass="60922">MLVKMTKLRYTLFWVNVSTLCAFERNVVEGKIWFRSINRGGEEANVGLSVELVQRMKCEQGRSGMLGGKGRQVRVERKENFGEKGDWREFGCYILVESFVLKRMDGSLLMPYDLLHSHQIKWRWDKSLVQCLRSNQGNSPDSLSSLPEGPHSGFLVIQDRKVETCCFGLCSFDNDRVRDLPFPQNYSVTIKTIVRVVTYSNGDRYYRNVYDHLMFIPVLNQPLSSNLYYVMSRDEPFSGEALTCSKELSCNNTCCIEDVRPRPLDPSSVYQQFKIVKRSGRYFAGLSTVDGGFPPEPLRRINEVGWKARLSTEFMLDEAPGLDKALRASMPRFDFPLKCEESQTLVVGKWYCPFMFVREGTIMRRYQMSNSMFYVMTLEQQWKKIFSCSNSDKEDNEGKQLTVDVVLENEAVYVGGFKAEWDEGIVDEGAIWFGFSDGGGAKRRVGLSPEIVERMKWEQEREGWRSGKNRQVRITRAQEFKKSDEWREFGLYVLVERFVLRRMDGTLVMEYHFLHDDQIKSKWE</sequence>
<dbReference type="PANTHER" id="PTHR31050:SF3">
    <property type="entry name" value="OS08G0412800 PROTEIN"/>
    <property type="match status" value="1"/>
</dbReference>
<reference evidence="2" key="1">
    <citation type="journal article" date="2014" name="Science">
        <title>The coffee genome provides insight into the convergent evolution of caffeine biosynthesis.</title>
        <authorList>
            <person name="Denoeud F."/>
            <person name="Carretero-Paulet L."/>
            <person name="Dereeper A."/>
            <person name="Droc G."/>
            <person name="Guyot R."/>
            <person name="Pietrella M."/>
            <person name="Zheng C."/>
            <person name="Alberti A."/>
            <person name="Anthony F."/>
            <person name="Aprea G."/>
            <person name="Aury J.M."/>
            <person name="Bento P."/>
            <person name="Bernard M."/>
            <person name="Bocs S."/>
            <person name="Campa C."/>
            <person name="Cenci A."/>
            <person name="Combes M.C."/>
            <person name="Crouzillat D."/>
            <person name="Da Silva C."/>
            <person name="Daddiego L."/>
            <person name="De Bellis F."/>
            <person name="Dussert S."/>
            <person name="Garsmeur O."/>
            <person name="Gayraud T."/>
            <person name="Guignon V."/>
            <person name="Jahn K."/>
            <person name="Jamilloux V."/>
            <person name="Joet T."/>
            <person name="Labadie K."/>
            <person name="Lan T."/>
            <person name="Leclercq J."/>
            <person name="Lepelley M."/>
            <person name="Leroy T."/>
            <person name="Li L.T."/>
            <person name="Librado P."/>
            <person name="Lopez L."/>
            <person name="Munoz A."/>
            <person name="Noel B."/>
            <person name="Pallavicini A."/>
            <person name="Perrotta G."/>
            <person name="Poncet V."/>
            <person name="Pot D."/>
            <person name="Priyono X."/>
            <person name="Rigoreau M."/>
            <person name="Rouard M."/>
            <person name="Rozas J."/>
            <person name="Tranchant-Dubreuil C."/>
            <person name="VanBuren R."/>
            <person name="Zhang Q."/>
            <person name="Andrade A.C."/>
            <person name="Argout X."/>
            <person name="Bertrand B."/>
            <person name="de Kochko A."/>
            <person name="Graziosi G."/>
            <person name="Henry R.J."/>
            <person name="Jayarama X."/>
            <person name="Ming R."/>
            <person name="Nagai C."/>
            <person name="Rounsley S."/>
            <person name="Sankoff D."/>
            <person name="Giuliano G."/>
            <person name="Albert V.A."/>
            <person name="Wincker P."/>
            <person name="Lashermes P."/>
        </authorList>
    </citation>
    <scope>NUCLEOTIDE SEQUENCE [LARGE SCALE GENOMIC DNA]</scope>
    <source>
        <strain evidence="2">cv. DH200-94</strain>
    </source>
</reference>
<protein>
    <submittedName>
        <fullName evidence="1">Uncharacterized protein</fullName>
    </submittedName>
</protein>
<gene>
    <name evidence="1" type="ORF">GSCOC_T00032490001</name>
</gene>
<keyword evidence="2" id="KW-1185">Reference proteome</keyword>
<dbReference type="Proteomes" id="UP000295252">
    <property type="component" value="Chromosome III"/>
</dbReference>
<dbReference type="OrthoDB" id="647907at2759"/>
<dbReference type="InParanoid" id="A0A068TX63"/>
<dbReference type="STRING" id="49390.A0A068TX63"/>
<accession>A0A068TX63</accession>
<dbReference type="OMA" id="WEIYTST"/>
<dbReference type="AlphaFoldDB" id="A0A068TX63"/>
<dbReference type="Gramene" id="CDP00529">
    <property type="protein sequence ID" value="CDP00529"/>
    <property type="gene ID" value="GSCOC_T00032490001"/>
</dbReference>